<feature type="transmembrane region" description="Helical" evidence="9">
    <location>
        <begin position="13"/>
        <end position="31"/>
    </location>
</feature>
<feature type="transmembrane region" description="Helical" evidence="9">
    <location>
        <begin position="912"/>
        <end position="931"/>
    </location>
</feature>
<name>A0AAE3ISE3_9BACI</name>
<dbReference type="GO" id="GO:0005886">
    <property type="term" value="C:plasma membrane"/>
    <property type="evidence" value="ECO:0007669"/>
    <property type="project" value="UniProtKB-SubCell"/>
</dbReference>
<evidence type="ECO:0000256" key="5">
    <source>
        <dbReference type="ARBA" id="ARBA00022989"/>
    </source>
</evidence>
<keyword evidence="4 9" id="KW-0812">Transmembrane</keyword>
<evidence type="ECO:0000256" key="7">
    <source>
        <dbReference type="SAM" id="Coils"/>
    </source>
</evidence>
<keyword evidence="6 9" id="KW-0472">Membrane</keyword>
<dbReference type="PANTHER" id="PTHR30294:SF29">
    <property type="entry name" value="MULTIDRUG ABC TRANSPORTER PERMEASE YBHS-RELATED"/>
    <property type="match status" value="1"/>
</dbReference>
<comment type="subcellular location">
    <subcellularLocation>
        <location evidence="1">Cell membrane</location>
        <topology evidence="1">Multi-pass membrane protein</topology>
    </subcellularLocation>
</comment>
<evidence type="ECO:0000256" key="4">
    <source>
        <dbReference type="ARBA" id="ARBA00022692"/>
    </source>
</evidence>
<evidence type="ECO:0000256" key="9">
    <source>
        <dbReference type="SAM" id="Phobius"/>
    </source>
</evidence>
<evidence type="ECO:0000256" key="1">
    <source>
        <dbReference type="ARBA" id="ARBA00004651"/>
    </source>
</evidence>
<dbReference type="SUPFAM" id="SSF90257">
    <property type="entry name" value="Myosin rod fragments"/>
    <property type="match status" value="1"/>
</dbReference>
<protein>
    <submittedName>
        <fullName evidence="10">Type VII secretion protein EsaA</fullName>
    </submittedName>
</protein>
<keyword evidence="7" id="KW-0175">Coiled coil</keyword>
<evidence type="ECO:0000313" key="11">
    <source>
        <dbReference type="Proteomes" id="UP001209318"/>
    </source>
</evidence>
<reference evidence="10" key="1">
    <citation type="submission" date="2022-10" db="EMBL/GenBank/DDBJ databases">
        <title>Description of Fervidibacillus gen. nov. in the family Fervidibacillaceae fam. nov. with two species, Fervidibacillus albus sp. nov., and Fervidibacillus halotolerans sp. nov., isolated from tidal flat sediments.</title>
        <authorList>
            <person name="Kwon K.K."/>
            <person name="Yang S.-H."/>
        </authorList>
    </citation>
    <scope>NUCLEOTIDE SEQUENCE</scope>
    <source>
        <strain evidence="10">JCM 19140</strain>
    </source>
</reference>
<dbReference type="RefSeq" id="WP_263071995.1">
    <property type="nucleotide sequence ID" value="NZ_JAOUSF010000002.1"/>
</dbReference>
<comment type="similarity">
    <text evidence="2">Belongs to the EsaA family.</text>
</comment>
<evidence type="ECO:0000256" key="3">
    <source>
        <dbReference type="ARBA" id="ARBA00022475"/>
    </source>
</evidence>
<evidence type="ECO:0000256" key="2">
    <source>
        <dbReference type="ARBA" id="ARBA00008338"/>
    </source>
</evidence>
<dbReference type="InterPro" id="IPR051449">
    <property type="entry name" value="ABC-2_transporter_component"/>
</dbReference>
<feature type="compositionally biased region" description="Acidic residues" evidence="8">
    <location>
        <begin position="430"/>
        <end position="450"/>
    </location>
</feature>
<dbReference type="InterPro" id="IPR023838">
    <property type="entry name" value="T7SS_EsaA"/>
</dbReference>
<feature type="transmembrane region" description="Helical" evidence="9">
    <location>
        <begin position="937"/>
        <end position="955"/>
    </location>
</feature>
<dbReference type="EMBL" id="JAOUSF010000002">
    <property type="protein sequence ID" value="MCU9612783.1"/>
    <property type="molecule type" value="Genomic_DNA"/>
</dbReference>
<accession>A0AAE3ISE3</accession>
<feature type="coiled-coil region" evidence="7">
    <location>
        <begin position="491"/>
        <end position="602"/>
    </location>
</feature>
<organism evidence="10 11">
    <name type="scientific">Perspicuibacillus lycopersici</name>
    <dbReference type="NCBI Taxonomy" id="1325689"/>
    <lineage>
        <taxon>Bacteria</taxon>
        <taxon>Bacillati</taxon>
        <taxon>Bacillota</taxon>
        <taxon>Bacilli</taxon>
        <taxon>Bacillales</taxon>
        <taxon>Bacillaceae</taxon>
        <taxon>Perspicuibacillus</taxon>
    </lineage>
</organism>
<feature type="transmembrane region" description="Helical" evidence="9">
    <location>
        <begin position="1011"/>
        <end position="1032"/>
    </location>
</feature>
<feature type="region of interest" description="Disordered" evidence="8">
    <location>
        <begin position="375"/>
        <end position="451"/>
    </location>
</feature>
<dbReference type="AlphaFoldDB" id="A0AAE3ISE3"/>
<comment type="caution">
    <text evidence="10">The sequence shown here is derived from an EMBL/GenBank/DDBJ whole genome shotgun (WGS) entry which is preliminary data.</text>
</comment>
<feature type="transmembrane region" description="Helical" evidence="9">
    <location>
        <begin position="879"/>
        <end position="900"/>
    </location>
</feature>
<dbReference type="NCBIfam" id="TIGR03929">
    <property type="entry name" value="T7_esaA_Nterm"/>
    <property type="match status" value="1"/>
</dbReference>
<dbReference type="Proteomes" id="UP001209318">
    <property type="component" value="Unassembled WGS sequence"/>
</dbReference>
<feature type="transmembrane region" description="Helical" evidence="9">
    <location>
        <begin position="967"/>
        <end position="991"/>
    </location>
</feature>
<proteinExistence type="inferred from homology"/>
<evidence type="ECO:0000313" key="10">
    <source>
        <dbReference type="EMBL" id="MCU9612783.1"/>
    </source>
</evidence>
<feature type="compositionally biased region" description="Polar residues" evidence="8">
    <location>
        <begin position="406"/>
        <end position="429"/>
    </location>
</feature>
<evidence type="ECO:0000256" key="8">
    <source>
        <dbReference type="SAM" id="MobiDB-lite"/>
    </source>
</evidence>
<sequence length="1047" mass="117754">MEEKPKQKGSIKLVTKIMTILLFPFLFFLLIGDNPTRVVEQATRAIALVNEDLGDDQNGSSIHFGQELSTVLGNDSEYQWTVVNRSAAENGLQQNRYDAVVYIASDFTRNILTFDEEVPVKANIQYKIQTNLDAKNREKVQRELERVKNNVNAQISTIYWSYVTQEVQQIRKQFDQIVDKEVAFQNSMYTFYTPGSESLGSDIAQQKNLLDQLRSTTQGTESVSESSVEGAEQAAENLQSFTEMLNDYKEYQKQQRELILTKQEENQVAIAEGIQAYENILNQGRDTIGEIEDTREYPNFDEDKQVVDEKFHFVQLALDDTGEKTENLFTTMDQQILNQFEVIGEFHNCLLNYYYSRSNNLLLDDLEESMQEAKIPDGVAPGPDPDPGQDPEPDPNPNPEPGPDSEISSETNSANTETASSMTVASNQVSDDEEGECNPEENPECVDEGGDDRSVATILGELTSLLEGLGLGSIGDWPLITQLLNEVQTVSSAQEEQITNQNALIEQLENIVSENAATIAELQAEIEEYNQQIIDLQAQLENLEGVLEQKNTLIEQLEALVEEKEQVIIDLEEQLEEKLQEIARLEEILESVVQTVYSLEDELLANDKIPEDRRQHLEEIFNMELDTSDMVGVINYYSYLATYKNLVEKSDEIGAPLIDEILELEELQEQVSEILALSDEELAAMDNLTTSISDSETKATDYLNTYQVFFQYVLTTYMGYVDSEYEYIVTTLDEVEELTTDVTEDLRTVNEDQPVVEETPLVDSLQGEIVLNIHDNSLNNLRNISEQVAAIGNRQSNINSYTTELQTKVSDVQYKANELNENWSKNVDFTEEVKGDVYDLLNNAIVDGQNNGYVFDYLANPINMTGETPQEKAVQTPPVVMLIIIVISGALIGFFSNYYANAPVAVQLTLFILLNIAVGLIIGIYGLNIYPMDETQAIKWSALSVGLLFAISSIIRGGFRIGPFSGLVVSTILIIYFVIPLLDLVLPNFGFNHPVANLFMAVQYDGNQSSYYPIVGLLLVITILLLVTQLLWKKRPIAGDEQIEEEM</sequence>
<evidence type="ECO:0000256" key="6">
    <source>
        <dbReference type="ARBA" id="ARBA00023136"/>
    </source>
</evidence>
<gene>
    <name evidence="10" type="primary">esaA</name>
    <name evidence="10" type="ORF">OEV98_04375</name>
</gene>
<keyword evidence="11" id="KW-1185">Reference proteome</keyword>
<keyword evidence="5 9" id="KW-1133">Transmembrane helix</keyword>
<keyword evidence="3" id="KW-1003">Cell membrane</keyword>
<dbReference type="PANTHER" id="PTHR30294">
    <property type="entry name" value="MEMBRANE COMPONENT OF ABC TRANSPORTER YHHJ-RELATED"/>
    <property type="match status" value="1"/>
</dbReference>